<organism evidence="1">
    <name type="scientific">Amphimedon queenslandica</name>
    <name type="common">Sponge</name>
    <dbReference type="NCBI Taxonomy" id="400682"/>
    <lineage>
        <taxon>Eukaryota</taxon>
        <taxon>Metazoa</taxon>
        <taxon>Porifera</taxon>
        <taxon>Demospongiae</taxon>
        <taxon>Heteroscleromorpha</taxon>
        <taxon>Haplosclerida</taxon>
        <taxon>Niphatidae</taxon>
        <taxon>Amphimedon</taxon>
    </lineage>
</organism>
<evidence type="ECO:0000313" key="1">
    <source>
        <dbReference type="EnsemblMetazoa" id="Aqu2.1.17629_001"/>
    </source>
</evidence>
<name>A0A1X7TR59_AMPQE</name>
<protein>
    <submittedName>
        <fullName evidence="1">Uncharacterized protein</fullName>
    </submittedName>
</protein>
<proteinExistence type="predicted"/>
<dbReference type="InParanoid" id="A0A1X7TR59"/>
<dbReference type="AlphaFoldDB" id="A0A1X7TR59"/>
<sequence length="81" mass="9699">MSALPNDLSKSSKSWYFPKEPWKGLHIYYARQCLGKWNLFMINAYYKWLEIEIDNLADTSITIERLRQIFSTQIAIYCCIR</sequence>
<dbReference type="EnsemblMetazoa" id="Aqu2.1.17629_001">
    <property type="protein sequence ID" value="Aqu2.1.17629_001"/>
    <property type="gene ID" value="Aqu2.1.17629"/>
</dbReference>
<accession>A0A1X7TR59</accession>
<reference evidence="1" key="1">
    <citation type="submission" date="2017-05" db="UniProtKB">
        <authorList>
            <consortium name="EnsemblMetazoa"/>
        </authorList>
    </citation>
    <scope>IDENTIFICATION</scope>
</reference>